<organism evidence="1 2">
    <name type="scientific">Enterococcus alishanensis</name>
    <dbReference type="NCBI Taxonomy" id="1303817"/>
    <lineage>
        <taxon>Bacteria</taxon>
        <taxon>Bacillati</taxon>
        <taxon>Bacillota</taxon>
        <taxon>Bacilli</taxon>
        <taxon>Lactobacillales</taxon>
        <taxon>Enterococcaceae</taxon>
        <taxon>Enterococcus</taxon>
    </lineage>
</organism>
<sequence length="133" mass="14743">MNLLKYVKIVAIILLGILFLKTDSISEAKSIDFWSKEIPSVQISNPQESVYSHRLSKLYPTGLYANQGDNIVVKGNNVTICLGPPGRDDYRSGDGVTRYAVSGETTIRINDKKTIIYIENVSGNNQVVSICLY</sequence>
<keyword evidence="2" id="KW-1185">Reference proteome</keyword>
<dbReference type="EMBL" id="JAHUZB010000004">
    <property type="protein sequence ID" value="MBV7391505.1"/>
    <property type="molecule type" value="Genomic_DNA"/>
</dbReference>
<comment type="caution">
    <text evidence="1">The sequence shown here is derived from an EMBL/GenBank/DDBJ whole genome shotgun (WGS) entry which is preliminary data.</text>
</comment>
<proteinExistence type="predicted"/>
<reference evidence="1 2" key="1">
    <citation type="submission" date="2021-06" db="EMBL/GenBank/DDBJ databases">
        <title>Enterococcus alishanensis sp. nov., a novel lactic acid bacterium isolated from fresh coffee beans.</title>
        <authorList>
            <person name="Chen Y.-S."/>
        </authorList>
    </citation>
    <scope>NUCLEOTIDE SEQUENCE [LARGE SCALE GENOMIC DNA]</scope>
    <source>
        <strain evidence="1 2">ALS3</strain>
    </source>
</reference>
<accession>A0ABS6TF21</accession>
<protein>
    <submittedName>
        <fullName evidence="1">Uncharacterized protein</fullName>
    </submittedName>
</protein>
<evidence type="ECO:0000313" key="1">
    <source>
        <dbReference type="EMBL" id="MBV7391505.1"/>
    </source>
</evidence>
<dbReference type="Proteomes" id="UP000774130">
    <property type="component" value="Unassembled WGS sequence"/>
</dbReference>
<name>A0ABS6TF21_9ENTE</name>
<evidence type="ECO:0000313" key="2">
    <source>
        <dbReference type="Proteomes" id="UP000774130"/>
    </source>
</evidence>
<gene>
    <name evidence="1" type="ORF">KUA55_12515</name>
</gene>
<dbReference type="RefSeq" id="WP_218326708.1">
    <property type="nucleotide sequence ID" value="NZ_JAHUZB010000004.1"/>
</dbReference>